<dbReference type="Gene3D" id="3.40.50.300">
    <property type="entry name" value="P-loop containing nucleotide triphosphate hydrolases"/>
    <property type="match status" value="1"/>
</dbReference>
<evidence type="ECO:0000313" key="2">
    <source>
        <dbReference type="EMBL" id="EHJ15323.1"/>
    </source>
</evidence>
<feature type="domain" description="ATPase AAA-type core" evidence="1">
    <location>
        <begin position="51"/>
        <end position="366"/>
    </location>
</feature>
<organism evidence="2 3">
    <name type="scientific">Crocosphaera watsonii WH 0003</name>
    <dbReference type="NCBI Taxonomy" id="423471"/>
    <lineage>
        <taxon>Bacteria</taxon>
        <taxon>Bacillati</taxon>
        <taxon>Cyanobacteriota</taxon>
        <taxon>Cyanophyceae</taxon>
        <taxon>Oscillatoriophycideae</taxon>
        <taxon>Chroococcales</taxon>
        <taxon>Aphanothecaceae</taxon>
        <taxon>Crocosphaera</taxon>
    </lineage>
</organism>
<name>G5IXJ5_CROWT</name>
<dbReference type="GO" id="GO:0005524">
    <property type="term" value="F:ATP binding"/>
    <property type="evidence" value="ECO:0007669"/>
    <property type="project" value="InterPro"/>
</dbReference>
<dbReference type="SUPFAM" id="SSF52540">
    <property type="entry name" value="P-loop containing nucleoside triphosphate hydrolases"/>
    <property type="match status" value="1"/>
</dbReference>
<reference evidence="2 3" key="1">
    <citation type="journal article" date="2011" name="Front. Microbiol.">
        <title>Two Strains of Crocosphaera watsonii with Highly Conserved Genomes are Distinguished by Strain-Specific Features.</title>
        <authorList>
            <person name="Bench S.R."/>
            <person name="Ilikchyan I.N."/>
            <person name="Tripp H.J."/>
            <person name="Zehr J.P."/>
        </authorList>
    </citation>
    <scope>NUCLEOTIDE SEQUENCE [LARGE SCALE GENOMIC DNA]</scope>
    <source>
        <strain evidence="2 3">WH 0003</strain>
    </source>
</reference>
<proteinExistence type="predicted"/>
<dbReference type="GeneID" id="88764000"/>
<evidence type="ECO:0000259" key="1">
    <source>
        <dbReference type="Pfam" id="PF13304"/>
    </source>
</evidence>
<sequence length="434" mass="49612">MLIEFSVGNYRSFKDVVTFSMVAADLTADNNTIHNDNLFAVDDDLKLLKSAAIYGANASGKSNLIKALAFMKWFMINSSRQTQSTDDIDIEPFRLSLETENNPSFFEIVFLLDGIKYRYGFEATTKKIVSEWLYYIPHVRESKLFERKEGQINTIKRYQANGVEKLTRDNALFLSVSAQFNIKIAEDILNWLTNSLQVISGLNDSSYRSFTVKCLMENENKNEIINLIKKLDLGIDDINVTQIEVTEDQLSDDLPQEFRKMILRDSGGKGTLITTKHRKFDSENKFISTETFDFTEDESEGTQKAFALAGPLFDTLKNSQTLVIDEFDARLHPLISRTIIELFNSNETNPNNGQLIVMTHDTNLLSPKLFRRDQIWFTEKDRYGASDLYSLVEYKISDDAAFENDYIKGRYGAIPYIGDLTTLINSNGENREKS</sequence>
<dbReference type="Pfam" id="PF13304">
    <property type="entry name" value="AAA_21"/>
    <property type="match status" value="1"/>
</dbReference>
<dbReference type="PANTHER" id="PTHR40396">
    <property type="entry name" value="ATPASE-LIKE PROTEIN"/>
    <property type="match status" value="1"/>
</dbReference>
<dbReference type="InterPro" id="IPR003959">
    <property type="entry name" value="ATPase_AAA_core"/>
</dbReference>
<dbReference type="Proteomes" id="UP000003477">
    <property type="component" value="Unassembled WGS sequence"/>
</dbReference>
<dbReference type="RefSeq" id="WP_007308702.1">
    <property type="nucleotide sequence ID" value="NZ_AESD01000002.1"/>
</dbReference>
<accession>G5IXJ5</accession>
<dbReference type="AlphaFoldDB" id="G5IXJ5"/>
<gene>
    <name evidence="2" type="ORF">CWATWH0003_0006</name>
</gene>
<protein>
    <submittedName>
        <fullName evidence="2">Abortive infection protein, putative</fullName>
    </submittedName>
</protein>
<comment type="caution">
    <text evidence="2">The sequence shown here is derived from an EMBL/GenBank/DDBJ whole genome shotgun (WGS) entry which is preliminary data.</text>
</comment>
<dbReference type="EMBL" id="AESD01000002">
    <property type="protein sequence ID" value="EHJ15323.1"/>
    <property type="molecule type" value="Genomic_DNA"/>
</dbReference>
<dbReference type="PATRIC" id="fig|423471.3.peg.3"/>
<dbReference type="PANTHER" id="PTHR40396:SF1">
    <property type="entry name" value="ATPASE AAA-TYPE CORE DOMAIN-CONTAINING PROTEIN"/>
    <property type="match status" value="1"/>
</dbReference>
<dbReference type="InterPro" id="IPR027417">
    <property type="entry name" value="P-loop_NTPase"/>
</dbReference>
<dbReference type="GO" id="GO:0016887">
    <property type="term" value="F:ATP hydrolysis activity"/>
    <property type="evidence" value="ECO:0007669"/>
    <property type="project" value="InterPro"/>
</dbReference>
<evidence type="ECO:0000313" key="3">
    <source>
        <dbReference type="Proteomes" id="UP000003477"/>
    </source>
</evidence>